<evidence type="ECO:0000313" key="2">
    <source>
        <dbReference type="EMBL" id="GAA2333415.1"/>
    </source>
</evidence>
<sequence>MANNDQRRPRRPCSEAAQEGAPHMADLRHDFLRNKKQEWEEYRSEVTPFELRKNLPVL</sequence>
<comment type="caution">
    <text evidence="2">The sequence shown here is derived from an EMBL/GenBank/DDBJ whole genome shotgun (WGS) entry which is preliminary data.</text>
</comment>
<name>A0ABN3FN29_9ACTN</name>
<keyword evidence="3" id="KW-1185">Reference proteome</keyword>
<reference evidence="2 3" key="1">
    <citation type="journal article" date="2019" name="Int. J. Syst. Evol. Microbiol.">
        <title>The Global Catalogue of Microorganisms (GCM) 10K type strain sequencing project: providing services to taxonomists for standard genome sequencing and annotation.</title>
        <authorList>
            <consortium name="The Broad Institute Genomics Platform"/>
            <consortium name="The Broad Institute Genome Sequencing Center for Infectious Disease"/>
            <person name="Wu L."/>
            <person name="Ma J."/>
        </authorList>
    </citation>
    <scope>NUCLEOTIDE SEQUENCE [LARGE SCALE GENOMIC DNA]</scope>
    <source>
        <strain evidence="2 3">JCM 4316</strain>
    </source>
</reference>
<gene>
    <name evidence="2" type="ORF">GCM10010246_16260</name>
</gene>
<organism evidence="2 3">
    <name type="scientific">Streptomyces cuspidosporus</name>
    <dbReference type="NCBI Taxonomy" id="66882"/>
    <lineage>
        <taxon>Bacteria</taxon>
        <taxon>Bacillati</taxon>
        <taxon>Actinomycetota</taxon>
        <taxon>Actinomycetes</taxon>
        <taxon>Kitasatosporales</taxon>
        <taxon>Streptomycetaceae</taxon>
        <taxon>Streptomyces</taxon>
    </lineage>
</organism>
<feature type="region of interest" description="Disordered" evidence="1">
    <location>
        <begin position="1"/>
        <end position="25"/>
    </location>
</feature>
<dbReference type="EMBL" id="BAAASD010000005">
    <property type="protein sequence ID" value="GAA2333415.1"/>
    <property type="molecule type" value="Genomic_DNA"/>
</dbReference>
<evidence type="ECO:0008006" key="4">
    <source>
        <dbReference type="Google" id="ProtNLM"/>
    </source>
</evidence>
<evidence type="ECO:0000313" key="3">
    <source>
        <dbReference type="Proteomes" id="UP001500253"/>
    </source>
</evidence>
<proteinExistence type="predicted"/>
<evidence type="ECO:0000256" key="1">
    <source>
        <dbReference type="SAM" id="MobiDB-lite"/>
    </source>
</evidence>
<dbReference type="Proteomes" id="UP001500253">
    <property type="component" value="Unassembled WGS sequence"/>
</dbReference>
<accession>A0ABN3FN29</accession>
<protein>
    <recommendedName>
        <fullName evidence="4">Glutamine synthetase</fullName>
    </recommendedName>
</protein>